<dbReference type="InterPro" id="IPR026589">
    <property type="entry name" value="FtsP"/>
</dbReference>
<gene>
    <name evidence="7" type="primary">sufI</name>
    <name evidence="5" type="synonym">ftsP</name>
    <name evidence="7" type="ORF">NCTC10699_00330</name>
</gene>
<dbReference type="InterPro" id="IPR006311">
    <property type="entry name" value="TAT_signal"/>
</dbReference>
<reference evidence="7 8" key="1">
    <citation type="submission" date="2018-06" db="EMBL/GenBank/DDBJ databases">
        <authorList>
            <consortium name="Pathogen Informatics"/>
            <person name="Doyle S."/>
        </authorList>
    </citation>
    <scope>NUCLEOTIDE SEQUENCE [LARGE SCALE GENOMIC DNA]</scope>
    <source>
        <strain evidence="7 8">NCTC10699</strain>
    </source>
</reference>
<evidence type="ECO:0000256" key="1">
    <source>
        <dbReference type="ARBA" id="ARBA00022618"/>
    </source>
</evidence>
<dbReference type="EMBL" id="UGSS01000002">
    <property type="protein sequence ID" value="SUB32747.1"/>
    <property type="molecule type" value="Genomic_DNA"/>
</dbReference>
<keyword evidence="2" id="KW-0732">Signal</keyword>
<comment type="similarity">
    <text evidence="5">Belongs to the FtsP family.</text>
</comment>
<comment type="function">
    <text evidence="5">Cell division protein that is required for growth during stress conditions. May be involved in protecting or stabilizing the divisomal assembly under conditions of stress.</text>
</comment>
<sequence>MNQFSRRQLLKTALVAGGVSALPTPLLATSRMLLNFPPLVEIRRGKPIVLSAETTQVKLDGDHYAEVWGFNGNYLGPTIKIRRGEFAKLNYRNGIPQILSLNIQGLQASGELLGGIGRHLKMGGTWAPIVPINQPAATCWYHACTLASSAYQTYRGLLGLWIIEDEESRKSSLPKKYGVDDIPLILQDGQLNADGVQLFRQNQPHFLGNRLFVNGQQAPYLTVPRSWVRLRILNASLSRSYHLHFDDDREFLLLAKDQGFLPQGQTRTSIFVAPSERVELLVDLNDGNNVALISGKKRGLLDKFTQFFESSDALIDNTVLELRPEGIAAAFSAKPAFQSNTSAPTVLAAKGQKERQFHIDVSNGTINQQRLDPRRIDVNAVVNSTERWILTASQATGFKVQGARFVIESINDQPLDPSEQAWKDSLWIEGKVQILINFPNLSSNNHPLFFGSSDLMLADKGCLGVIVVQ</sequence>
<feature type="domain" description="Plastocyanin-like" evidence="6">
    <location>
        <begin position="53"/>
        <end position="167"/>
    </location>
</feature>
<organism evidence="7 8">
    <name type="scientific">[Pasteurella] mairii</name>
    <dbReference type="NCBI Taxonomy" id="757"/>
    <lineage>
        <taxon>Bacteria</taxon>
        <taxon>Pseudomonadati</taxon>
        <taxon>Pseudomonadota</taxon>
        <taxon>Gammaproteobacteria</taxon>
        <taxon>Pasteurellales</taxon>
        <taxon>Pasteurellaceae</taxon>
    </lineage>
</organism>
<dbReference type="HAMAP" id="MF_00915">
    <property type="entry name" value="FtsP"/>
    <property type="match status" value="1"/>
</dbReference>
<protein>
    <recommendedName>
        <fullName evidence="5">Cell division protein FtsP</fullName>
    </recommendedName>
</protein>
<dbReference type="AlphaFoldDB" id="A0A379B2C5"/>
<dbReference type="GO" id="GO:0043093">
    <property type="term" value="P:FtsZ-dependent cytokinesis"/>
    <property type="evidence" value="ECO:0007669"/>
    <property type="project" value="UniProtKB-UniRule"/>
</dbReference>
<dbReference type="InterPro" id="IPR011707">
    <property type="entry name" value="Cu-oxidase-like_N"/>
</dbReference>
<dbReference type="GO" id="GO:0005507">
    <property type="term" value="F:copper ion binding"/>
    <property type="evidence" value="ECO:0007669"/>
    <property type="project" value="InterPro"/>
</dbReference>
<evidence type="ECO:0000259" key="6">
    <source>
        <dbReference type="Pfam" id="PF07732"/>
    </source>
</evidence>
<dbReference type="OrthoDB" id="9757546at2"/>
<dbReference type="Gene3D" id="2.60.40.420">
    <property type="entry name" value="Cupredoxins - blue copper proteins"/>
    <property type="match status" value="3"/>
</dbReference>
<keyword evidence="3 5" id="KW-0574">Periplasm</keyword>
<comment type="subcellular location">
    <subcellularLocation>
        <location evidence="5">Periplasm</location>
    </subcellularLocation>
    <text evidence="5">Localizes to the division septum.</text>
</comment>
<dbReference type="PANTHER" id="PTHR48267">
    <property type="entry name" value="CUPREDOXIN SUPERFAMILY PROTEIN"/>
    <property type="match status" value="1"/>
</dbReference>
<evidence type="ECO:0000256" key="2">
    <source>
        <dbReference type="ARBA" id="ARBA00022729"/>
    </source>
</evidence>
<evidence type="ECO:0000256" key="4">
    <source>
        <dbReference type="ARBA" id="ARBA00023306"/>
    </source>
</evidence>
<dbReference type="InterPro" id="IPR008972">
    <property type="entry name" value="Cupredoxin"/>
</dbReference>
<dbReference type="PANTHER" id="PTHR48267:SF1">
    <property type="entry name" value="BILIRUBIN OXIDASE"/>
    <property type="match status" value="1"/>
</dbReference>
<name>A0A379B2C5_9PAST</name>
<dbReference type="GO" id="GO:0032153">
    <property type="term" value="C:cell division site"/>
    <property type="evidence" value="ECO:0007669"/>
    <property type="project" value="UniProtKB-UniRule"/>
</dbReference>
<keyword evidence="1 5" id="KW-0132">Cell division</keyword>
<dbReference type="Proteomes" id="UP000254280">
    <property type="component" value="Unassembled WGS sequence"/>
</dbReference>
<dbReference type="SUPFAM" id="SSF49503">
    <property type="entry name" value="Cupredoxins"/>
    <property type="match status" value="3"/>
</dbReference>
<evidence type="ECO:0000256" key="3">
    <source>
        <dbReference type="ARBA" id="ARBA00022764"/>
    </source>
</evidence>
<dbReference type="PROSITE" id="PS51318">
    <property type="entry name" value="TAT"/>
    <property type="match status" value="1"/>
</dbReference>
<proteinExistence type="inferred from homology"/>
<keyword evidence="4 5" id="KW-0131">Cell cycle</keyword>
<dbReference type="CDD" id="cd13867">
    <property type="entry name" value="CuRO_2_CueO_FtsP"/>
    <property type="match status" value="1"/>
</dbReference>
<dbReference type="Pfam" id="PF07732">
    <property type="entry name" value="Cu-oxidase_3"/>
    <property type="match status" value="1"/>
</dbReference>
<accession>A0A379B2C5</accession>
<dbReference type="GO" id="GO:0030288">
    <property type="term" value="C:outer membrane-bounded periplasmic space"/>
    <property type="evidence" value="ECO:0007669"/>
    <property type="project" value="UniProtKB-UniRule"/>
</dbReference>
<evidence type="ECO:0000256" key="5">
    <source>
        <dbReference type="HAMAP-Rule" id="MF_00915"/>
    </source>
</evidence>
<evidence type="ECO:0000313" key="7">
    <source>
        <dbReference type="EMBL" id="SUB32747.1"/>
    </source>
</evidence>
<keyword evidence="8" id="KW-1185">Reference proteome</keyword>
<evidence type="ECO:0000313" key="8">
    <source>
        <dbReference type="Proteomes" id="UP000254280"/>
    </source>
</evidence>
<dbReference type="InterPro" id="IPR045087">
    <property type="entry name" value="Cu-oxidase_fam"/>
</dbReference>